<proteinExistence type="predicted"/>
<dbReference type="Gene3D" id="3.10.129.10">
    <property type="entry name" value="Hotdog Thioesterase"/>
    <property type="match status" value="1"/>
</dbReference>
<reference evidence="3" key="1">
    <citation type="journal article" date="2019" name="Int. J. Syst. Evol. Microbiol.">
        <title>The Global Catalogue of Microorganisms (GCM) 10K type strain sequencing project: providing services to taxonomists for standard genome sequencing and annotation.</title>
        <authorList>
            <consortium name="The Broad Institute Genomics Platform"/>
            <consortium name="The Broad Institute Genome Sequencing Center for Infectious Disease"/>
            <person name="Wu L."/>
            <person name="Ma J."/>
        </authorList>
    </citation>
    <scope>NUCLEOTIDE SEQUENCE [LARGE SCALE GENOMIC DNA]</scope>
    <source>
        <strain evidence="3">JCM 17304</strain>
    </source>
</reference>
<name>A0ABP7X292_9GAMM</name>
<dbReference type="PANTHER" id="PTHR42993:SF1">
    <property type="entry name" value="MAOC-LIKE DEHYDRATASE DOMAIN-CONTAINING PROTEIN"/>
    <property type="match status" value="1"/>
</dbReference>
<dbReference type="Proteomes" id="UP001500392">
    <property type="component" value="Unassembled WGS sequence"/>
</dbReference>
<comment type="caution">
    <text evidence="2">The sequence shown here is derived from an EMBL/GenBank/DDBJ whole genome shotgun (WGS) entry which is preliminary data.</text>
</comment>
<organism evidence="2 3">
    <name type="scientific">Zhongshania borealis</name>
    <dbReference type="NCBI Taxonomy" id="889488"/>
    <lineage>
        <taxon>Bacteria</taxon>
        <taxon>Pseudomonadati</taxon>
        <taxon>Pseudomonadota</taxon>
        <taxon>Gammaproteobacteria</taxon>
        <taxon>Cellvibrionales</taxon>
        <taxon>Spongiibacteraceae</taxon>
        <taxon>Zhongshania</taxon>
    </lineage>
</organism>
<dbReference type="Pfam" id="PF01575">
    <property type="entry name" value="MaoC_dehydratas"/>
    <property type="match status" value="1"/>
</dbReference>
<evidence type="ECO:0000313" key="2">
    <source>
        <dbReference type="EMBL" id="GAA4102352.1"/>
    </source>
</evidence>
<dbReference type="SUPFAM" id="SSF54637">
    <property type="entry name" value="Thioesterase/thiol ester dehydrase-isomerase"/>
    <property type="match status" value="1"/>
</dbReference>
<dbReference type="InterPro" id="IPR039375">
    <property type="entry name" value="NodN-like"/>
</dbReference>
<dbReference type="InterPro" id="IPR029069">
    <property type="entry name" value="HotDog_dom_sf"/>
</dbReference>
<gene>
    <name evidence="2" type="ORF">GCM10022414_30130</name>
</gene>
<dbReference type="CDD" id="cd03450">
    <property type="entry name" value="NodN"/>
    <property type="match status" value="1"/>
</dbReference>
<sequence length="156" mass="17694">MIKDIKFNDFPALRNLISEEFGEFGETYLISQEMIMLFADLTNDHQWIHVDVERARTTSPFGDTIAHGFLTLALATTLRPKLDFNITAYSSAMNYGIDQLRFLAPVVAGSRVYGRIRFDSVEEKASGTLITSEMAIHVVGSDKPSIIFKWKLLYRP</sequence>
<dbReference type="PANTHER" id="PTHR42993">
    <property type="entry name" value="MAOC-LIKE DEHYDRATASE DOMAIN-CONTAINING PROTEIN"/>
    <property type="match status" value="1"/>
</dbReference>
<feature type="domain" description="MaoC-like" evidence="1">
    <location>
        <begin position="27"/>
        <end position="122"/>
    </location>
</feature>
<evidence type="ECO:0000313" key="3">
    <source>
        <dbReference type="Proteomes" id="UP001500392"/>
    </source>
</evidence>
<accession>A0ABP7X292</accession>
<protein>
    <submittedName>
        <fullName evidence="2">MaoC family dehydratase</fullName>
    </submittedName>
</protein>
<keyword evidence="3" id="KW-1185">Reference proteome</keyword>
<dbReference type="InterPro" id="IPR002539">
    <property type="entry name" value="MaoC-like_dom"/>
</dbReference>
<dbReference type="EMBL" id="BAABDM010000007">
    <property type="protein sequence ID" value="GAA4102352.1"/>
    <property type="molecule type" value="Genomic_DNA"/>
</dbReference>
<evidence type="ECO:0000259" key="1">
    <source>
        <dbReference type="Pfam" id="PF01575"/>
    </source>
</evidence>